<dbReference type="GeneID" id="20224693"/>
<feature type="region of interest" description="Disordered" evidence="4">
    <location>
        <begin position="674"/>
        <end position="727"/>
    </location>
</feature>
<dbReference type="PROSITE" id="PS50893">
    <property type="entry name" value="ABC_TRANSPORTER_2"/>
    <property type="match status" value="1"/>
</dbReference>
<reference evidence="6 7" key="1">
    <citation type="journal article" date="2011" name="Proc. Natl. Acad. Sci. U.S.A.">
        <title>Niche of harmful alga Aureococcus anophagefferens revealed through ecogenomics.</title>
        <authorList>
            <person name="Gobler C.J."/>
            <person name="Berry D.L."/>
            <person name="Dyhrman S.T."/>
            <person name="Wilhelm S.W."/>
            <person name="Salamov A."/>
            <person name="Lobanov A.V."/>
            <person name="Zhang Y."/>
            <person name="Collier J.L."/>
            <person name="Wurch L.L."/>
            <person name="Kustka A.B."/>
            <person name="Dill B.D."/>
            <person name="Shah M."/>
            <person name="VerBerkmoes N.C."/>
            <person name="Kuo A."/>
            <person name="Terry A."/>
            <person name="Pangilinan J."/>
            <person name="Lindquist E.A."/>
            <person name="Lucas S."/>
            <person name="Paulsen I.T."/>
            <person name="Hattenrath-Lehmann T.K."/>
            <person name="Talmage S.C."/>
            <person name="Walker E.A."/>
            <person name="Koch F."/>
            <person name="Burson A.M."/>
            <person name="Marcoval M.A."/>
            <person name="Tang Y.Z."/>
            <person name="Lecleir G.R."/>
            <person name="Coyne K.J."/>
            <person name="Berg G.M."/>
            <person name="Bertrand E.M."/>
            <person name="Saito M.A."/>
            <person name="Gladyshev V.N."/>
            <person name="Grigoriev I.V."/>
        </authorList>
    </citation>
    <scope>NUCLEOTIDE SEQUENCE [LARGE SCALE GENOMIC DNA]</scope>
    <source>
        <strain evidence="7">CCMP 1984</strain>
    </source>
</reference>
<dbReference type="InterPro" id="IPR037213">
    <property type="entry name" value="Run_dom_sf"/>
</dbReference>
<dbReference type="InterPro" id="IPR027417">
    <property type="entry name" value="P-loop_NTPase"/>
</dbReference>
<evidence type="ECO:0000259" key="5">
    <source>
        <dbReference type="PROSITE" id="PS50893"/>
    </source>
</evidence>
<feature type="compositionally biased region" description="Acidic residues" evidence="4">
    <location>
        <begin position="830"/>
        <end position="840"/>
    </location>
</feature>
<sequence>MCKPTKMVVGNPSNPTMIGQAEYAVEIDRLDFAYPQSLPTDEARMVLNGFSMQLKPGSRCLLLGANGSGKSTLLKLLAGKHLVSGDNVKVMGTDPFRDLKLNLTRAFLDTQWGMRTVAFAGYGCPLQADIRVGGMMRKLQDAHPERRDELVKILGVDPEWRMHRVSDGQRRRVQLLLGLVTTCLDVIVRQDLLLWLQKECEVRGATVLYATHIFDGLDDWPTHIHYLNRFGKTGWQGEMKDLDLYTKLRKEGHPSPLLKIATTWLRAELAEFGPATEGEDGDAANDMKNPNTLHAFIFRFSSRQLKTTMRFCSWAQRLKAARCASHFFVAMALSSLRASYSACLLQGKGSPMDAAKAKELKKYTRELLRDHETLSRNLAAAEALAAERQAELDKLQAQAERAPEAGGNNYLFGELCRVKERAQQSEVEARRLSVKLDVAKDLRAVDALASLRRRSALAFDGEPVTAPGEAAAAAAAESANRRVDDERRRLLEALEAAADAARRAHRGAAYRNGDGAALRLVEAVEAALRHRVARSDGGFGPFLLDAARACARLEERREAQDAVLVACAKAKDAAVAPWLETIGWGRGRLVLLELLNRSVLGFALRCLCVEAAPPLRSAQGAVLHYESGALLLDAPSAARAADALTALEAAGVAFQLRHARHAVERLRDAAAPAAAAAEAPEVDDEAASTATGPSRVADRGPASVRSARTARSRTASGDAPPPAAWPSPRALAALRRFGAKTAAAAALDAAAAPWRSVEIDGVGAWVSTGASRARGMDCEVRLRDGPDDHVVVVVLQWQSRSRKLTWAFEAADDGSSLFRPSSLSPPASPLEEEDDDDDSSADGGEAPAAPPPPPAADSGRYDVATGPEVWAAADAVAGADRALGPVRERWAVVRGDAAVFLTCRLKRQRRPLLRTRTARFRVAAMDARRFHDVALAKAAATANAAGWALAELRDDPPDDAASHAAARQLADAAAFGDLEEAVRRVFGDDGAPHFVF</sequence>
<dbReference type="Pfam" id="PF00005">
    <property type="entry name" value="ABC_tran"/>
    <property type="match status" value="1"/>
</dbReference>
<dbReference type="GO" id="GO:0016887">
    <property type="term" value="F:ATP hydrolysis activity"/>
    <property type="evidence" value="ECO:0007669"/>
    <property type="project" value="InterPro"/>
</dbReference>
<dbReference type="Gene3D" id="1.20.58.900">
    <property type="match status" value="1"/>
</dbReference>
<feature type="domain" description="ABC transporter" evidence="5">
    <location>
        <begin position="25"/>
        <end position="254"/>
    </location>
</feature>
<evidence type="ECO:0000313" key="6">
    <source>
        <dbReference type="EMBL" id="EGB08385.1"/>
    </source>
</evidence>
<evidence type="ECO:0000256" key="3">
    <source>
        <dbReference type="SAM" id="Coils"/>
    </source>
</evidence>
<dbReference type="Proteomes" id="UP000002729">
    <property type="component" value="Unassembled WGS sequence"/>
</dbReference>
<gene>
    <name evidence="6" type="ORF">AURANDRAFT_64176</name>
</gene>
<dbReference type="Gene3D" id="3.40.50.300">
    <property type="entry name" value="P-loop containing nucleotide triphosphate hydrolases"/>
    <property type="match status" value="1"/>
</dbReference>
<feature type="region of interest" description="Disordered" evidence="4">
    <location>
        <begin position="814"/>
        <end position="862"/>
    </location>
</feature>
<dbReference type="SMART" id="SM00382">
    <property type="entry name" value="AAA"/>
    <property type="match status" value="1"/>
</dbReference>
<evidence type="ECO:0000256" key="2">
    <source>
        <dbReference type="ARBA" id="ARBA00022840"/>
    </source>
</evidence>
<dbReference type="SUPFAM" id="SSF52540">
    <property type="entry name" value="P-loop containing nucleoside triphosphate hydrolases"/>
    <property type="match status" value="1"/>
</dbReference>
<dbReference type="PANTHER" id="PTHR43158">
    <property type="entry name" value="SKFA PEPTIDE EXPORT ATP-BINDING PROTEIN SKFE"/>
    <property type="match status" value="1"/>
</dbReference>
<feature type="coiled-coil region" evidence="3">
    <location>
        <begin position="371"/>
        <end position="398"/>
    </location>
</feature>
<evidence type="ECO:0000313" key="7">
    <source>
        <dbReference type="Proteomes" id="UP000002729"/>
    </source>
</evidence>
<evidence type="ECO:0000256" key="1">
    <source>
        <dbReference type="ARBA" id="ARBA00022741"/>
    </source>
</evidence>
<dbReference type="PANTHER" id="PTHR43158:SF2">
    <property type="entry name" value="SKFA PEPTIDE EXPORT ATP-BINDING PROTEIN SKFE"/>
    <property type="match status" value="1"/>
</dbReference>
<dbReference type="eggNOG" id="KOG2355">
    <property type="taxonomic scope" value="Eukaryota"/>
</dbReference>
<dbReference type="OrthoDB" id="6512918at2759"/>
<accession>F0Y984</accession>
<dbReference type="InterPro" id="IPR003439">
    <property type="entry name" value="ABC_transporter-like_ATP-bd"/>
</dbReference>
<dbReference type="InterPro" id="IPR003593">
    <property type="entry name" value="AAA+_ATPase"/>
</dbReference>
<dbReference type="EMBL" id="GL833128">
    <property type="protein sequence ID" value="EGB08385.1"/>
    <property type="molecule type" value="Genomic_DNA"/>
</dbReference>
<name>F0Y984_AURAN</name>
<dbReference type="GO" id="GO:0005524">
    <property type="term" value="F:ATP binding"/>
    <property type="evidence" value="ECO:0007669"/>
    <property type="project" value="UniProtKB-KW"/>
</dbReference>
<dbReference type="KEGG" id="aaf:AURANDRAFT_64176"/>
<keyword evidence="7" id="KW-1185">Reference proteome</keyword>
<proteinExistence type="predicted"/>
<keyword evidence="1" id="KW-0547">Nucleotide-binding</keyword>
<dbReference type="AlphaFoldDB" id="F0Y984"/>
<organism evidence="7">
    <name type="scientific">Aureococcus anophagefferens</name>
    <name type="common">Harmful bloom alga</name>
    <dbReference type="NCBI Taxonomy" id="44056"/>
    <lineage>
        <taxon>Eukaryota</taxon>
        <taxon>Sar</taxon>
        <taxon>Stramenopiles</taxon>
        <taxon>Ochrophyta</taxon>
        <taxon>Pelagophyceae</taxon>
        <taxon>Pelagomonadales</taxon>
        <taxon>Pelagomonadaceae</taxon>
        <taxon>Aureococcus</taxon>
    </lineage>
</organism>
<keyword evidence="3" id="KW-0175">Coiled coil</keyword>
<dbReference type="InParanoid" id="F0Y984"/>
<feature type="compositionally biased region" description="Low complexity" evidence="4">
    <location>
        <begin position="702"/>
        <end position="716"/>
    </location>
</feature>
<evidence type="ECO:0000256" key="4">
    <source>
        <dbReference type="SAM" id="MobiDB-lite"/>
    </source>
</evidence>
<protein>
    <recommendedName>
        <fullName evidence="5">ABC transporter domain-containing protein</fullName>
    </recommendedName>
</protein>
<dbReference type="RefSeq" id="XP_009037103.1">
    <property type="nucleotide sequence ID" value="XM_009038855.1"/>
</dbReference>
<keyword evidence="2" id="KW-0067">ATP-binding</keyword>